<evidence type="ECO:0000256" key="1">
    <source>
        <dbReference type="SAM" id="MobiDB-lite"/>
    </source>
</evidence>
<reference evidence="4 5" key="1">
    <citation type="submission" date="2020-08" db="EMBL/GenBank/DDBJ databases">
        <title>Sequencing the genomes of 1000 actinobacteria strains.</title>
        <authorList>
            <person name="Klenk H.-P."/>
        </authorList>
    </citation>
    <scope>NUCLEOTIDE SEQUENCE [LARGE SCALE GENOMIC DNA]</scope>
    <source>
        <strain evidence="4 5">DSM 43150</strain>
    </source>
</reference>
<dbReference type="EMBL" id="JACHNC010000001">
    <property type="protein sequence ID" value="MBB4753707.1"/>
    <property type="molecule type" value="Genomic_DNA"/>
</dbReference>
<dbReference type="AlphaFoldDB" id="A0A7W7MKF6"/>
<proteinExistence type="predicted"/>
<gene>
    <name evidence="3" type="ORF">Alo02nite_73790</name>
    <name evidence="4" type="ORF">BJ964_007868</name>
</gene>
<dbReference type="PROSITE" id="PS51257">
    <property type="entry name" value="PROKAR_LIPOPROTEIN"/>
    <property type="match status" value="1"/>
</dbReference>
<dbReference type="EMBL" id="BOMP01000129">
    <property type="protein sequence ID" value="GIE44481.1"/>
    <property type="molecule type" value="Genomic_DNA"/>
</dbReference>
<protein>
    <recommendedName>
        <fullName evidence="7">Lipoprotein</fullName>
    </recommendedName>
</protein>
<dbReference type="Proteomes" id="UP000590511">
    <property type="component" value="Unassembled WGS sequence"/>
</dbReference>
<accession>A0A7W7MKF6</accession>
<evidence type="ECO:0008006" key="7">
    <source>
        <dbReference type="Google" id="ProtNLM"/>
    </source>
</evidence>
<keyword evidence="6" id="KW-1185">Reference proteome</keyword>
<evidence type="ECO:0000313" key="5">
    <source>
        <dbReference type="Proteomes" id="UP000590511"/>
    </source>
</evidence>
<feature type="region of interest" description="Disordered" evidence="1">
    <location>
        <begin position="196"/>
        <end position="228"/>
    </location>
</feature>
<evidence type="ECO:0000313" key="4">
    <source>
        <dbReference type="EMBL" id="MBB4753707.1"/>
    </source>
</evidence>
<dbReference type="RefSeq" id="WP_188125369.1">
    <property type="nucleotide sequence ID" value="NZ_BOMP01000129.1"/>
</dbReference>
<evidence type="ECO:0000313" key="3">
    <source>
        <dbReference type="EMBL" id="GIE44481.1"/>
    </source>
</evidence>
<dbReference type="Proteomes" id="UP000631312">
    <property type="component" value="Unassembled WGS sequence"/>
</dbReference>
<feature type="signal peptide" evidence="2">
    <location>
        <begin position="1"/>
        <end position="27"/>
    </location>
</feature>
<comment type="caution">
    <text evidence="4">The sequence shown here is derived from an EMBL/GenBank/DDBJ whole genome shotgun (WGS) entry which is preliminary data.</text>
</comment>
<keyword evidence="2" id="KW-0732">Signal</keyword>
<organism evidence="4 5">
    <name type="scientific">Actinoplanes lobatus</name>
    <dbReference type="NCBI Taxonomy" id="113568"/>
    <lineage>
        <taxon>Bacteria</taxon>
        <taxon>Bacillati</taxon>
        <taxon>Actinomycetota</taxon>
        <taxon>Actinomycetes</taxon>
        <taxon>Micromonosporales</taxon>
        <taxon>Micromonosporaceae</taxon>
        <taxon>Actinoplanes</taxon>
    </lineage>
</organism>
<evidence type="ECO:0000256" key="2">
    <source>
        <dbReference type="SAM" id="SignalP"/>
    </source>
</evidence>
<sequence length="228" mass="24526">MSIHRWRQNAVPVALLALLATSGCSSISSCGCIQSLPADCVPEGTTITWSNVDQRALLLHSYYHMVEEQPEPRVLGPDPDSVHPATVVMGLNWIRMDHATWDPVLAASLGEHLGSPVRIGLPADTAKNAGKSLRYDADVPAYITYDALKVVTADFKLSCGEYSEGTFRAWTEKRSGVHACGSPIADDYVAEADRWCPPRAESPTPTWTSMPGKKGADAGTTPPTRPPG</sequence>
<reference evidence="3 6" key="2">
    <citation type="submission" date="2021-01" db="EMBL/GenBank/DDBJ databases">
        <title>Whole genome shotgun sequence of Actinoplanes lobatus NBRC 12513.</title>
        <authorList>
            <person name="Komaki H."/>
            <person name="Tamura T."/>
        </authorList>
    </citation>
    <scope>NUCLEOTIDE SEQUENCE [LARGE SCALE GENOMIC DNA]</scope>
    <source>
        <strain evidence="3 6">NBRC 12513</strain>
    </source>
</reference>
<feature type="chain" id="PRO_5039612390" description="Lipoprotein" evidence="2">
    <location>
        <begin position="28"/>
        <end position="228"/>
    </location>
</feature>
<evidence type="ECO:0000313" key="6">
    <source>
        <dbReference type="Proteomes" id="UP000631312"/>
    </source>
</evidence>
<name>A0A7W7MKF6_9ACTN</name>